<dbReference type="PROSITE" id="PS50913">
    <property type="entry name" value="GRIP"/>
    <property type="match status" value="1"/>
</dbReference>
<dbReference type="InterPro" id="IPR000237">
    <property type="entry name" value="GRIP_dom"/>
</dbReference>
<evidence type="ECO:0000256" key="5">
    <source>
        <dbReference type="SAM" id="Coils"/>
    </source>
</evidence>
<sequence length="1234" mass="144545">MEIRNSNDTDDVLQKLSKEDIWNKFQDEITQIKKENEELQNKEKMWEQKFVDQQRIYKHSESQELLKKNKELQEAESVINQQKEKINMLNIQQNDEIDALQKKLLSNKCALDALKKTLDNEKAFRICADEEIKNLREQIKCNTIKYKSLENENEKLKTEKLKAEEAKSKISQQCNELIQKNISLENHCEKKELAFDEQANLITQLENSITEMKEKINNYVEMEGENNKLLKQVKLFSKQMEDYENEREVYVQRLQKMQKEENEFKCIIKDLKKEIEVQNSKINYLNENNSDLSSKNLLLSDNISSLQFNFTNALKLLDDIFEKYVKVQANQNESIVDNKISFKLKPLLNEAFELFEQTLTEYRLLKSCYKESEITLRDEVNKKEIIIQTLKEKIENYKQKIIKNEITSSNLSETKMFTEDANCIQTQDCPIINNKCNLSDEQVKDFINLVEILPKQKLLVSQYEDIMFEKINEIENLNISESNFIKNAKLIIENLNKKIFDKDIVINELKTEVLTLKEKITEKDLLYNEMENELQHFRDNFDSLSSTSISKADEIYQLREIDESQEDRLQKLKAIAIKQKKQIADLQQSLENEIKKHSLERNELVNKITASAEQGKLARCLQQQYDIKCDEYDIKCKEINELVKKLKEEENQLLEQAKLCTDLKSDVETLKNNLTCAQKSINSLKETEKSLNSKIDIFKQEKSAAEILKADRENSIKELTKNLKVTKDKVKSMEIELNKLKADKQKINIRDLELNSYEKTLDELSQKVKDEKQHSQNLEQELSNANNVIDSLHEQIKHLEHIITTEQERNKQNINQIEIFRTGLNNAESLLNTKENNLLECQESLNQEKILNTNLTDKYEKLQTQYETEKVTYQLQHSQLNEKVRKLQVDIKIANDSISKYMEENQSLLDEFEAYKVRAHSVFQKHKQDTVFNAKVTELSEQLQEVTKALNSCKSNLQNVSSELSTKNTEISMLKNEMDKYEKKISNVTKISLSKDKEIYRLNIEIDNLKSILEKEKASFNEKISSEVLVYEKEIERLKQEITLVKDLNTPTNVELPIIENKHKESNFTSHIHDDDEMFSDFASSNESVQKNCKSTLMPLEDLLSFDNNSVGDPVCELNINQKHLKQLTLMLHEAEKNCSRYEQQNKFLKEDIRRLQRSVDRHAEIQNMEYLKNIIIKFITLSSGVEKCHLVPVMNKLLKLSPDEQKQVETIAKGTLGDQNSSWSSLFAWSQGA</sequence>
<dbReference type="AlphaFoldDB" id="A0A5E4LZG7"/>
<dbReference type="InterPro" id="IPR051841">
    <property type="entry name" value="MT-Golgi_org_protein"/>
</dbReference>
<keyword evidence="8" id="KW-1185">Reference proteome</keyword>
<feature type="coiled-coil region" evidence="5">
    <location>
        <begin position="1021"/>
        <end position="1048"/>
    </location>
</feature>
<dbReference type="Pfam" id="PF01465">
    <property type="entry name" value="GRIP"/>
    <property type="match status" value="1"/>
</dbReference>
<dbReference type="EMBL" id="CABPRJ010000001">
    <property type="protein sequence ID" value="VVC24337.1"/>
    <property type="molecule type" value="Genomic_DNA"/>
</dbReference>
<evidence type="ECO:0000313" key="7">
    <source>
        <dbReference type="EMBL" id="VVC24337.1"/>
    </source>
</evidence>
<accession>A0A5E4LZG7</accession>
<proteinExistence type="predicted"/>
<feature type="domain" description="GRIP" evidence="6">
    <location>
        <begin position="1162"/>
        <end position="1212"/>
    </location>
</feature>
<evidence type="ECO:0000256" key="3">
    <source>
        <dbReference type="ARBA" id="ARBA00022553"/>
    </source>
</evidence>
<evidence type="ECO:0000256" key="4">
    <source>
        <dbReference type="ARBA" id="ARBA00023054"/>
    </source>
</evidence>
<dbReference type="PANTHER" id="PTHR18902">
    <property type="entry name" value="NUCLEAR MITOTIC APPARATUS PROTEIN 1-RELATED"/>
    <property type="match status" value="1"/>
</dbReference>
<reference evidence="7 8" key="1">
    <citation type="submission" date="2019-08" db="EMBL/GenBank/DDBJ databases">
        <authorList>
            <person name="Alioto T."/>
            <person name="Alioto T."/>
            <person name="Gomez Garrido J."/>
        </authorList>
    </citation>
    <scope>NUCLEOTIDE SEQUENCE [LARGE SCALE GENOMIC DNA]</scope>
</reference>
<evidence type="ECO:0000313" key="8">
    <source>
        <dbReference type="Proteomes" id="UP000325440"/>
    </source>
</evidence>
<feature type="coiled-coil region" evidence="5">
    <location>
        <begin position="1125"/>
        <end position="1166"/>
    </location>
</feature>
<keyword evidence="2" id="KW-0963">Cytoplasm</keyword>
<keyword evidence="3" id="KW-0597">Phosphoprotein</keyword>
<protein>
    <submittedName>
        <fullName evidence="7">GRIP domain</fullName>
    </submittedName>
</protein>
<dbReference type="PANTHER" id="PTHR18902:SF25">
    <property type="entry name" value="GRIP AND COILED-COIL DOMAIN-CONTAINING PROTEIN 2"/>
    <property type="match status" value="1"/>
</dbReference>
<feature type="coiled-coil region" evidence="5">
    <location>
        <begin position="132"/>
        <end position="288"/>
    </location>
</feature>
<dbReference type="SMART" id="SM00755">
    <property type="entry name" value="Grip"/>
    <property type="match status" value="1"/>
</dbReference>
<evidence type="ECO:0000256" key="1">
    <source>
        <dbReference type="ARBA" id="ARBA00004496"/>
    </source>
</evidence>
<feature type="coiled-coil region" evidence="5">
    <location>
        <begin position="520"/>
        <end position="991"/>
    </location>
</feature>
<gene>
    <name evidence="7" type="ORF">CINCED_3A012898</name>
</gene>
<feature type="coiled-coil region" evidence="5">
    <location>
        <begin position="380"/>
        <end position="407"/>
    </location>
</feature>
<comment type="subcellular location">
    <subcellularLocation>
        <location evidence="1">Cytoplasm</location>
    </subcellularLocation>
</comment>
<organism evidence="7 8">
    <name type="scientific">Cinara cedri</name>
    <dbReference type="NCBI Taxonomy" id="506608"/>
    <lineage>
        <taxon>Eukaryota</taxon>
        <taxon>Metazoa</taxon>
        <taxon>Ecdysozoa</taxon>
        <taxon>Arthropoda</taxon>
        <taxon>Hexapoda</taxon>
        <taxon>Insecta</taxon>
        <taxon>Pterygota</taxon>
        <taxon>Neoptera</taxon>
        <taxon>Paraneoptera</taxon>
        <taxon>Hemiptera</taxon>
        <taxon>Sternorrhyncha</taxon>
        <taxon>Aphidomorpha</taxon>
        <taxon>Aphidoidea</taxon>
        <taxon>Aphididae</taxon>
        <taxon>Lachninae</taxon>
        <taxon>Cinara</taxon>
    </lineage>
</organism>
<dbReference type="OrthoDB" id="1926336at2759"/>
<name>A0A5E4LZG7_9HEMI</name>
<feature type="coiled-coil region" evidence="5">
    <location>
        <begin position="22"/>
        <end position="103"/>
    </location>
</feature>
<evidence type="ECO:0000259" key="6">
    <source>
        <dbReference type="PROSITE" id="PS50913"/>
    </source>
</evidence>
<evidence type="ECO:0000256" key="2">
    <source>
        <dbReference type="ARBA" id="ARBA00022490"/>
    </source>
</evidence>
<keyword evidence="4 5" id="KW-0175">Coiled coil</keyword>
<dbReference type="Proteomes" id="UP000325440">
    <property type="component" value="Unassembled WGS sequence"/>
</dbReference>
<dbReference type="GO" id="GO:0005737">
    <property type="term" value="C:cytoplasm"/>
    <property type="evidence" value="ECO:0007669"/>
    <property type="project" value="UniProtKB-SubCell"/>
</dbReference>